<keyword evidence="8" id="KW-1185">Reference proteome</keyword>
<dbReference type="Pfam" id="PF01810">
    <property type="entry name" value="LysE"/>
    <property type="match status" value="1"/>
</dbReference>
<dbReference type="RefSeq" id="WP_137621563.1">
    <property type="nucleotide sequence ID" value="NZ_NXMA01000001.1"/>
</dbReference>
<feature type="transmembrane region" description="Helical" evidence="6">
    <location>
        <begin position="6"/>
        <end position="25"/>
    </location>
</feature>
<name>A0A4U7BUS9_9BACT</name>
<evidence type="ECO:0000256" key="3">
    <source>
        <dbReference type="ARBA" id="ARBA00022692"/>
    </source>
</evidence>
<evidence type="ECO:0000256" key="6">
    <source>
        <dbReference type="SAM" id="Phobius"/>
    </source>
</evidence>
<feature type="transmembrane region" description="Helical" evidence="6">
    <location>
        <begin position="66"/>
        <end position="87"/>
    </location>
</feature>
<reference evidence="7 8" key="1">
    <citation type="submission" date="2018-05" db="EMBL/GenBank/DDBJ databases">
        <title>Novel Campyloabacter and Helicobacter Species and Strains.</title>
        <authorList>
            <person name="Mannion A.J."/>
            <person name="Shen Z."/>
            <person name="Fox J.G."/>
        </authorList>
    </citation>
    <scope>NUCLEOTIDE SEQUENCE [LARGE SCALE GENOMIC DNA]</scope>
    <source>
        <strain evidence="8">MIT17-670</strain>
    </source>
</reference>
<dbReference type="InterPro" id="IPR001123">
    <property type="entry name" value="LeuE-type"/>
</dbReference>
<feature type="transmembrane region" description="Helical" evidence="6">
    <location>
        <begin position="107"/>
        <end position="132"/>
    </location>
</feature>
<dbReference type="EMBL" id="NXMA01000001">
    <property type="protein sequence ID" value="TKX33206.1"/>
    <property type="molecule type" value="Genomic_DNA"/>
</dbReference>
<organism evidence="7 8">
    <name type="scientific">Campylobacter aviculae</name>
    <dbReference type="NCBI Taxonomy" id="2510190"/>
    <lineage>
        <taxon>Bacteria</taxon>
        <taxon>Pseudomonadati</taxon>
        <taxon>Campylobacterota</taxon>
        <taxon>Epsilonproteobacteria</taxon>
        <taxon>Campylobacterales</taxon>
        <taxon>Campylobacteraceae</taxon>
        <taxon>Campylobacter</taxon>
    </lineage>
</organism>
<comment type="caution">
    <text evidence="7">The sequence shown here is derived from an EMBL/GenBank/DDBJ whole genome shotgun (WGS) entry which is preliminary data.</text>
</comment>
<evidence type="ECO:0000256" key="1">
    <source>
        <dbReference type="ARBA" id="ARBA00004651"/>
    </source>
</evidence>
<sequence length="192" mass="21665">MDYLFFIFTFACVSLLPGLCMNLAFSLGLSLGYKNALWMMIGELFGLGIIVICCAFGANILAQYELLFKIFKICGALYLFYIAFILFRTHCQVSEKKITKKEKCSLILQGFITSITNPKTWIFILSILPSFLKFHTNLFILTSIILLIEFCSLSLYALGGSFFKIFMNKHLNKLNKLSALCIVVLGISIILS</sequence>
<dbReference type="AlphaFoldDB" id="A0A4U7BUS9"/>
<dbReference type="PANTHER" id="PTHR30086:SF5">
    <property type="entry name" value="HOMOGENTISATE EXPORT PROTEIN"/>
    <property type="match status" value="1"/>
</dbReference>
<feature type="transmembrane region" description="Helical" evidence="6">
    <location>
        <begin position="174"/>
        <end position="191"/>
    </location>
</feature>
<dbReference type="GO" id="GO:0005886">
    <property type="term" value="C:plasma membrane"/>
    <property type="evidence" value="ECO:0007669"/>
    <property type="project" value="UniProtKB-SubCell"/>
</dbReference>
<keyword evidence="2" id="KW-1003">Cell membrane</keyword>
<comment type="subcellular location">
    <subcellularLocation>
        <location evidence="1">Cell membrane</location>
        <topology evidence="1">Multi-pass membrane protein</topology>
    </subcellularLocation>
</comment>
<dbReference type="GO" id="GO:0042970">
    <property type="term" value="F:homoserine transmembrane transporter activity"/>
    <property type="evidence" value="ECO:0007669"/>
    <property type="project" value="TreeGrafter"/>
</dbReference>
<evidence type="ECO:0000256" key="4">
    <source>
        <dbReference type="ARBA" id="ARBA00022989"/>
    </source>
</evidence>
<proteinExistence type="predicted"/>
<protein>
    <submittedName>
        <fullName evidence="7">Threonine transporter RhtB</fullName>
    </submittedName>
</protein>
<gene>
    <name evidence="7" type="ORF">CQA76_00820</name>
</gene>
<evidence type="ECO:0000313" key="7">
    <source>
        <dbReference type="EMBL" id="TKX33206.1"/>
    </source>
</evidence>
<evidence type="ECO:0000313" key="8">
    <source>
        <dbReference type="Proteomes" id="UP000310353"/>
    </source>
</evidence>
<evidence type="ECO:0000256" key="5">
    <source>
        <dbReference type="ARBA" id="ARBA00023136"/>
    </source>
</evidence>
<dbReference type="OrthoDB" id="9804822at2"/>
<accession>A0A4U7BUS9</accession>
<evidence type="ECO:0000256" key="2">
    <source>
        <dbReference type="ARBA" id="ARBA00022475"/>
    </source>
</evidence>
<keyword evidence="3 6" id="KW-0812">Transmembrane</keyword>
<feature type="transmembrane region" description="Helical" evidence="6">
    <location>
        <begin position="37"/>
        <end position="60"/>
    </location>
</feature>
<dbReference type="PANTHER" id="PTHR30086">
    <property type="entry name" value="ARGININE EXPORTER PROTEIN ARGO"/>
    <property type="match status" value="1"/>
</dbReference>
<keyword evidence="4 6" id="KW-1133">Transmembrane helix</keyword>
<dbReference type="Proteomes" id="UP000310353">
    <property type="component" value="Unassembled WGS sequence"/>
</dbReference>
<keyword evidence="5 6" id="KW-0472">Membrane</keyword>
<feature type="transmembrane region" description="Helical" evidence="6">
    <location>
        <begin position="138"/>
        <end position="162"/>
    </location>
</feature>